<dbReference type="InterPro" id="IPR050308">
    <property type="entry name" value="MukB/SMC"/>
</dbReference>
<dbReference type="Pfam" id="PF02463">
    <property type="entry name" value="SMC_N"/>
    <property type="match status" value="1"/>
</dbReference>
<evidence type="ECO:0000259" key="3">
    <source>
        <dbReference type="Pfam" id="PF02463"/>
    </source>
</evidence>
<dbReference type="InterPro" id="IPR027417">
    <property type="entry name" value="P-loop_NTPase"/>
</dbReference>
<dbReference type="AlphaFoldDB" id="X1IJG7"/>
<organism evidence="4">
    <name type="scientific">marine sediment metagenome</name>
    <dbReference type="NCBI Taxonomy" id="412755"/>
    <lineage>
        <taxon>unclassified sequences</taxon>
        <taxon>metagenomes</taxon>
        <taxon>ecological metagenomes</taxon>
    </lineage>
</organism>
<proteinExistence type="predicted"/>
<evidence type="ECO:0000256" key="2">
    <source>
        <dbReference type="ARBA" id="ARBA00023125"/>
    </source>
</evidence>
<dbReference type="PANTHER" id="PTHR42963">
    <property type="entry name" value="CHROMOSOME PARTITION PROTEIN MUKB"/>
    <property type="match status" value="1"/>
</dbReference>
<gene>
    <name evidence="4" type="ORF">S03H2_52860</name>
</gene>
<protein>
    <recommendedName>
        <fullName evidence="3">RecF/RecN/SMC N-terminal domain-containing protein</fullName>
    </recommendedName>
</protein>
<dbReference type="PANTHER" id="PTHR42963:SF1">
    <property type="entry name" value="DUF4476 DOMAIN-CONTAINING PROTEIN"/>
    <property type="match status" value="1"/>
</dbReference>
<dbReference type="Gene3D" id="3.40.50.300">
    <property type="entry name" value="P-loop containing nucleotide triphosphate hydrolases"/>
    <property type="match status" value="1"/>
</dbReference>
<comment type="caution">
    <text evidence="4">The sequence shown here is derived from an EMBL/GenBank/DDBJ whole genome shotgun (WGS) entry which is preliminary data.</text>
</comment>
<feature type="domain" description="RecF/RecN/SMC N-terminal" evidence="3">
    <location>
        <begin position="1"/>
        <end position="82"/>
    </location>
</feature>
<dbReference type="GO" id="GO:0003677">
    <property type="term" value="F:DNA binding"/>
    <property type="evidence" value="ECO:0007669"/>
    <property type="project" value="UniProtKB-KW"/>
</dbReference>
<name>X1IJG7_9ZZZZ</name>
<dbReference type="SUPFAM" id="SSF52540">
    <property type="entry name" value="P-loop containing nucleoside triphosphate hydrolases"/>
    <property type="match status" value="1"/>
</dbReference>
<keyword evidence="2" id="KW-0238">DNA-binding</keyword>
<dbReference type="GO" id="GO:0005737">
    <property type="term" value="C:cytoplasm"/>
    <property type="evidence" value="ECO:0007669"/>
    <property type="project" value="TreeGrafter"/>
</dbReference>
<dbReference type="EMBL" id="BARU01033612">
    <property type="protein sequence ID" value="GAH69405.1"/>
    <property type="molecule type" value="Genomic_DNA"/>
</dbReference>
<keyword evidence="1" id="KW-0963">Cytoplasm</keyword>
<reference evidence="4" key="1">
    <citation type="journal article" date="2014" name="Front. Microbiol.">
        <title>High frequency of phylogenetically diverse reductive dehalogenase-homologous genes in deep subseafloor sedimentary metagenomes.</title>
        <authorList>
            <person name="Kawai M."/>
            <person name="Futagami T."/>
            <person name="Toyoda A."/>
            <person name="Takaki Y."/>
            <person name="Nishi S."/>
            <person name="Hori S."/>
            <person name="Arai W."/>
            <person name="Tsubouchi T."/>
            <person name="Morono Y."/>
            <person name="Uchiyama I."/>
            <person name="Ito T."/>
            <person name="Fujiyama A."/>
            <person name="Inagaki F."/>
            <person name="Takami H."/>
        </authorList>
    </citation>
    <scope>NUCLEOTIDE SEQUENCE</scope>
    <source>
        <strain evidence="4">Expedition CK06-06</strain>
    </source>
</reference>
<evidence type="ECO:0000256" key="1">
    <source>
        <dbReference type="ARBA" id="ARBA00022490"/>
    </source>
</evidence>
<sequence>SGGEKALTAIALLFAIYMVKPSPFCILDEVDAPLDDVNIGKFTRVIRQFAGDTQFIIVTHNKLTMQSADYLYGVTMAEEGLSNLVSVDLGEYVS</sequence>
<dbReference type="InterPro" id="IPR003395">
    <property type="entry name" value="RecF/RecN/SMC_N"/>
</dbReference>
<feature type="non-terminal residue" evidence="4">
    <location>
        <position position="1"/>
    </location>
</feature>
<evidence type="ECO:0000313" key="4">
    <source>
        <dbReference type="EMBL" id="GAH69405.1"/>
    </source>
</evidence>
<accession>X1IJG7</accession>